<dbReference type="Proteomes" id="UP000694400">
    <property type="component" value="Chromosome 5"/>
</dbReference>
<feature type="region of interest" description="Disordered" evidence="2">
    <location>
        <begin position="1"/>
        <end position="50"/>
    </location>
</feature>
<evidence type="ECO:0000313" key="5">
    <source>
        <dbReference type="Proteomes" id="UP000694400"/>
    </source>
</evidence>
<dbReference type="PROSITE" id="PS50157">
    <property type="entry name" value="ZINC_FINGER_C2H2_2"/>
    <property type="match status" value="1"/>
</dbReference>
<feature type="compositionally biased region" description="Low complexity" evidence="2">
    <location>
        <begin position="32"/>
        <end position="50"/>
    </location>
</feature>
<evidence type="ECO:0000256" key="2">
    <source>
        <dbReference type="SAM" id="MobiDB-lite"/>
    </source>
</evidence>
<evidence type="ECO:0000313" key="4">
    <source>
        <dbReference type="Ensembl" id="ENSAPLP00020008297.1"/>
    </source>
</evidence>
<dbReference type="GO" id="GO:0008270">
    <property type="term" value="F:zinc ion binding"/>
    <property type="evidence" value="ECO:0007669"/>
    <property type="project" value="UniProtKB-KW"/>
</dbReference>
<evidence type="ECO:0000256" key="1">
    <source>
        <dbReference type="PROSITE-ProRule" id="PRU00042"/>
    </source>
</evidence>
<dbReference type="InterPro" id="IPR013087">
    <property type="entry name" value="Znf_C2H2_type"/>
</dbReference>
<organism evidence="4 5">
    <name type="scientific">Anas platyrhynchos</name>
    <name type="common">Mallard</name>
    <name type="synonym">Anas boschas</name>
    <dbReference type="NCBI Taxonomy" id="8839"/>
    <lineage>
        <taxon>Eukaryota</taxon>
        <taxon>Metazoa</taxon>
        <taxon>Chordata</taxon>
        <taxon>Craniata</taxon>
        <taxon>Vertebrata</taxon>
        <taxon>Euteleostomi</taxon>
        <taxon>Archelosauria</taxon>
        <taxon>Archosauria</taxon>
        <taxon>Dinosauria</taxon>
        <taxon>Saurischia</taxon>
        <taxon>Theropoda</taxon>
        <taxon>Coelurosauria</taxon>
        <taxon>Aves</taxon>
        <taxon>Neognathae</taxon>
        <taxon>Galloanserae</taxon>
        <taxon>Anseriformes</taxon>
        <taxon>Anatidae</taxon>
        <taxon>Anatinae</taxon>
        <taxon>Anas</taxon>
    </lineage>
</organism>
<evidence type="ECO:0000259" key="3">
    <source>
        <dbReference type="PROSITE" id="PS50157"/>
    </source>
</evidence>
<reference evidence="4" key="2">
    <citation type="submission" date="2025-08" db="UniProtKB">
        <authorList>
            <consortium name="Ensembl"/>
        </authorList>
    </citation>
    <scope>IDENTIFICATION</scope>
</reference>
<feature type="compositionally biased region" description="Acidic residues" evidence="2">
    <location>
        <begin position="235"/>
        <end position="248"/>
    </location>
</feature>
<sequence length="774" mass="84289">YLRAEGAGLNPEPPGAASGTPPGAAPLPPGAPRAAAARQPRSGALQHGPAGAAAAPLLPQQLEAICVQVQPEQMKETERPMPSLAPVQPKTITLSQSVGRNSSIPGLGVINPQIIRIQPVTGTEQEQQQIFLHSSSESPIQLLVQRPLPVCKMLNGQKTARATVSATRSSNITMVAANSTNTLTPCLEKKQKDKLKKSLKVKTRSGRISRPPKYKAKDYKFIKMEDLAHGHQSDSDDYSELSIEDDEEGKVKGKDALFNSSNYNLKPRMFKCQTCEKSYIGKGGLARHYKLNPGHGQLEPAPQKIPLNKPNGSIFVDNPCGTGVETMSPAHLDSIAVTFNNEYALPTNLEETVGLQPGGQVKCLIQQCDNEDLMELALPRLTKLVTVYEFLLMKVEKGYPAKAYFPDVYREFEELHNMVKKMAYDHLSNSDLLSCQQPVEIKDAKVIKYLELCYFCSLSILDIAQQNDISFNFSGFNPLNGENCFLLSESKHITCCTTGSLLPAEEQNSLVGSEVRISAENSGPFSQAVKMRIEYSQPTDTQGPDTAGDMSLLHTEVILPVEADGSAELIQAHFVSENTAGGLSAPPLCNSVSEHAVGIQTTDLSRKEENGLNQKYQSLQEESHVFAVKGRSEQLHNADTTEEMQQLGKVFSTNVPISHPHHAQTELHQNPVQENTITVDETVAFEITDESHGFLTQGHEQIFIQTSDGLILSHPDTALLSQAEGIVIVTDSNGTTMHIRAPDGIPLETVEALLAMEADGQSENLLLSQSELEP</sequence>
<dbReference type="Pfam" id="PF15961">
    <property type="entry name" value="DUF4764"/>
    <property type="match status" value="3"/>
</dbReference>
<keyword evidence="1" id="KW-0863">Zinc-finger</keyword>
<protein>
    <submittedName>
        <fullName evidence="4">Zinc finger protein 839</fullName>
    </submittedName>
</protein>
<dbReference type="InterPro" id="IPR031885">
    <property type="entry name" value="DUF4764"/>
</dbReference>
<dbReference type="AlphaFoldDB" id="A0A8B9SM49"/>
<proteinExistence type="predicted"/>
<name>A0A8B9SM49_ANAPL</name>
<feature type="domain" description="C2H2-type" evidence="3">
    <location>
        <begin position="270"/>
        <end position="300"/>
    </location>
</feature>
<dbReference type="PANTHER" id="PTHR16116:SF5">
    <property type="entry name" value="ZINC FINGER PROTEIN 839"/>
    <property type="match status" value="1"/>
</dbReference>
<keyword evidence="1" id="KW-0479">Metal-binding</keyword>
<keyword evidence="1" id="KW-0862">Zinc</keyword>
<accession>A0A8B9SM49</accession>
<reference evidence="4" key="1">
    <citation type="submission" date="2019-08" db="EMBL/GenBank/DDBJ databases">
        <title>Three high-quality genomes provides insights into domestication of ducks.</title>
        <authorList>
            <person name="Hou Z.C."/>
            <person name="Zhu F."/>
            <person name="Yin Z.T."/>
            <person name="Zhang F."/>
        </authorList>
    </citation>
    <scope>NUCLEOTIDE SEQUENCE [LARGE SCALE GENOMIC DNA]</scope>
</reference>
<dbReference type="InterPro" id="IPR039946">
    <property type="entry name" value="ZN839"/>
</dbReference>
<feature type="region of interest" description="Disordered" evidence="2">
    <location>
        <begin position="230"/>
        <end position="250"/>
    </location>
</feature>
<reference evidence="4" key="3">
    <citation type="submission" date="2025-09" db="UniProtKB">
        <authorList>
            <consortium name="Ensembl"/>
        </authorList>
    </citation>
    <scope>IDENTIFICATION</scope>
</reference>
<dbReference type="PANTHER" id="PTHR16116">
    <property type="entry name" value="ZINC FINGER PROTEIN 839"/>
    <property type="match status" value="1"/>
</dbReference>
<dbReference type="Ensembl" id="ENSAPLT00020008929.1">
    <property type="protein sequence ID" value="ENSAPLP00020008297.1"/>
    <property type="gene ID" value="ENSAPLG00020006116.1"/>
</dbReference>